<evidence type="ECO:0000313" key="5">
    <source>
        <dbReference type="EMBL" id="WNL22584.1"/>
    </source>
</evidence>
<accession>A0AA96DDY0</accession>
<dbReference type="EMBL" id="CP134844">
    <property type="protein sequence ID" value="WNL11559.1"/>
    <property type="molecule type" value="Genomic_DNA"/>
</dbReference>
<evidence type="ECO:0000313" key="2">
    <source>
        <dbReference type="EMBL" id="WNL15001.1"/>
    </source>
</evidence>
<dbReference type="EMBL" id="CP134850">
    <property type="protein sequence ID" value="WNL21255.1"/>
    <property type="molecule type" value="Genomic_DNA"/>
</dbReference>
<evidence type="ECO:0000313" key="1">
    <source>
        <dbReference type="EMBL" id="WNL11559.1"/>
    </source>
</evidence>
<dbReference type="EMBL" id="CP134845">
    <property type="protein sequence ID" value="WNL15001.1"/>
    <property type="molecule type" value="Genomic_DNA"/>
</dbReference>
<evidence type="ECO:0000313" key="6">
    <source>
        <dbReference type="EMBL" id="WNL26525.1"/>
    </source>
</evidence>
<reference evidence="6" key="1">
    <citation type="submission" date="2023-09" db="EMBL/GenBank/DDBJ databases">
        <title>Arcobacter tbilisiensis sp. nov. isolated from chicken meat in Tbilisi, Georgia.</title>
        <authorList>
            <person name="Matthias R."/>
            <person name="Zautner A.E."/>
        </authorList>
    </citation>
    <scope>NUCLEOTIDE SEQUENCE</scope>
    <source>
        <strain evidence="6">LEO 70</strain>
        <strain evidence="5">LEO 74</strain>
        <strain evidence="4">LEO 79</strain>
        <strain evidence="3">LEO 99</strain>
    </source>
</reference>
<proteinExistence type="predicted"/>
<reference evidence="1" key="2">
    <citation type="submission" date="2023-09" db="EMBL/GenBank/DDBJ databases">
        <title>Characterization of Arcobacter Isolates from Retail Chicken Sold in Supermarkets in Tbilisi, Georgia.</title>
        <authorList>
            <person name="Matthias R."/>
            <person name="Zautner A.E."/>
        </authorList>
    </citation>
    <scope>NUCLEOTIDE SEQUENCE</scope>
    <source>
        <strain evidence="2">LEO 108</strain>
        <strain evidence="1">LEO 109</strain>
    </source>
</reference>
<gene>
    <name evidence="2" type="ORF">RJG51_02150</name>
    <name evidence="1" type="ORF">RJG52_06400</name>
    <name evidence="3" type="ORF">RJG53_11085</name>
    <name evidence="5" type="ORF">RJG55_06405</name>
    <name evidence="4" type="ORF">RJG56_10965</name>
    <name evidence="6" type="ORF">RJG57_04960</name>
</gene>
<dbReference type="EMBL" id="CP134851">
    <property type="protein sequence ID" value="WNL22584.1"/>
    <property type="molecule type" value="Genomic_DNA"/>
</dbReference>
<organism evidence="6">
    <name type="scientific">Arcobacter sp. AZ-2023</name>
    <dbReference type="NCBI Taxonomy" id="3074453"/>
    <lineage>
        <taxon>Bacteria</taxon>
        <taxon>Pseudomonadati</taxon>
        <taxon>Campylobacterota</taxon>
        <taxon>Epsilonproteobacteria</taxon>
        <taxon>Campylobacterales</taxon>
        <taxon>Arcobacteraceae</taxon>
        <taxon>Arcobacter</taxon>
    </lineage>
</organism>
<sequence>MKNKPTTIKELCEFIWYLEDKYELLDFELDGVKVWQYTRMQFYYKLAEATGVLSQPHSRLSKMDKVKHLFSFIKNSFIDNYFTLEQKNILILSHSRVVKVDNEFIDIYTKYLIDELLLNKKDIVEFENSHLGVHQKQKQKFVHYTDWIALCQRVYKIFIKVKIQRDKLNILKKVEKEINNICKSNIDLVSFCIKNIKTYKAIYKIYNKIFKKVKPKVYYTVVSYGQAPIIKAAKDNFIDVVELQHGTFSKYHLGYSFPNREKPLDYFPNKLYVWSQFWKKMIKLPIDDEYVVVDEFRYLNEQKSKFGHIKKKNNQLIVLSQGAIGNDIAEKFLEHYDIFKEYDIKYKLHPGEFDRWQNYPALKKLIEFDNVEIVKNEIPLYILFAESSLQIGVFSTALYEGVEFGCATLLLNINGIEYMDRFIELYDVEILK</sequence>
<dbReference type="EMBL" id="CP134852">
    <property type="protein sequence ID" value="WNL26525.1"/>
    <property type="molecule type" value="Genomic_DNA"/>
</dbReference>
<dbReference type="AlphaFoldDB" id="A0AA96DDY0"/>
<evidence type="ECO:0000313" key="3">
    <source>
        <dbReference type="EMBL" id="WNL19116.1"/>
    </source>
</evidence>
<protein>
    <submittedName>
        <fullName evidence="6">Uncharacterized protein</fullName>
    </submittedName>
</protein>
<evidence type="ECO:0000313" key="4">
    <source>
        <dbReference type="EMBL" id="WNL21255.1"/>
    </source>
</evidence>
<name>A0AA96DDY0_9BACT</name>
<dbReference type="EMBL" id="CP134849">
    <property type="protein sequence ID" value="WNL19116.1"/>
    <property type="molecule type" value="Genomic_DNA"/>
</dbReference>